<feature type="transmembrane region" description="Helical" evidence="9">
    <location>
        <begin position="437"/>
        <end position="454"/>
    </location>
</feature>
<feature type="transmembrane region" description="Helical" evidence="9">
    <location>
        <begin position="517"/>
        <end position="539"/>
    </location>
</feature>
<name>A0A1V9YA00_ACHHY</name>
<keyword evidence="3" id="KW-0050">Antiport</keyword>
<keyword evidence="4 9" id="KW-0812">Transmembrane</keyword>
<gene>
    <name evidence="12" type="ORF">ACHHYP_15886</name>
</gene>
<dbReference type="AlphaFoldDB" id="A0A1V9YA00"/>
<organism evidence="12 13">
    <name type="scientific">Achlya hypogyna</name>
    <name type="common">Oomycete</name>
    <name type="synonym">Protoachlya hypogyna</name>
    <dbReference type="NCBI Taxonomy" id="1202772"/>
    <lineage>
        <taxon>Eukaryota</taxon>
        <taxon>Sar</taxon>
        <taxon>Stramenopiles</taxon>
        <taxon>Oomycota</taxon>
        <taxon>Saprolegniomycetes</taxon>
        <taxon>Saprolegniales</taxon>
        <taxon>Achlyaceae</taxon>
        <taxon>Achlya</taxon>
    </lineage>
</organism>
<feature type="chain" id="PRO_5013161937" evidence="10">
    <location>
        <begin position="27"/>
        <end position="647"/>
    </location>
</feature>
<comment type="subcellular location">
    <subcellularLocation>
        <location evidence="1">Membrane</location>
        <topology evidence="1">Multi-pass membrane protein</topology>
    </subcellularLocation>
</comment>
<evidence type="ECO:0000256" key="7">
    <source>
        <dbReference type="ARBA" id="ARBA00023065"/>
    </source>
</evidence>
<feature type="transmembrane region" description="Helical" evidence="9">
    <location>
        <begin position="360"/>
        <end position="381"/>
    </location>
</feature>
<dbReference type="Pfam" id="PF00999">
    <property type="entry name" value="Na_H_Exchanger"/>
    <property type="match status" value="1"/>
</dbReference>
<dbReference type="EMBL" id="JNBR01002436">
    <property type="protein sequence ID" value="OQR82536.1"/>
    <property type="molecule type" value="Genomic_DNA"/>
</dbReference>
<feature type="transmembrane region" description="Helical" evidence="9">
    <location>
        <begin position="220"/>
        <end position="240"/>
    </location>
</feature>
<evidence type="ECO:0000256" key="10">
    <source>
        <dbReference type="SAM" id="SignalP"/>
    </source>
</evidence>
<feature type="transmembrane region" description="Helical" evidence="9">
    <location>
        <begin position="273"/>
        <end position="289"/>
    </location>
</feature>
<dbReference type="GO" id="GO:0015386">
    <property type="term" value="F:potassium:proton antiporter activity"/>
    <property type="evidence" value="ECO:0007669"/>
    <property type="project" value="InterPro"/>
</dbReference>
<evidence type="ECO:0000256" key="9">
    <source>
        <dbReference type="SAM" id="Phobius"/>
    </source>
</evidence>
<dbReference type="OrthoDB" id="1654420at2759"/>
<keyword evidence="8 9" id="KW-0472">Membrane</keyword>
<feature type="transmembrane region" description="Helical" evidence="9">
    <location>
        <begin position="247"/>
        <end position="267"/>
    </location>
</feature>
<feature type="transmembrane region" description="Helical" evidence="9">
    <location>
        <begin position="393"/>
        <end position="416"/>
    </location>
</feature>
<feature type="transmembrane region" description="Helical" evidence="9">
    <location>
        <begin position="329"/>
        <end position="348"/>
    </location>
</feature>
<evidence type="ECO:0000256" key="3">
    <source>
        <dbReference type="ARBA" id="ARBA00022449"/>
    </source>
</evidence>
<feature type="transmembrane region" description="Helical" evidence="9">
    <location>
        <begin position="301"/>
        <end position="323"/>
    </location>
</feature>
<keyword evidence="6 9" id="KW-1133">Transmembrane helix</keyword>
<proteinExistence type="predicted"/>
<keyword evidence="2" id="KW-0813">Transport</keyword>
<dbReference type="InterPro" id="IPR038770">
    <property type="entry name" value="Na+/solute_symporter_sf"/>
</dbReference>
<dbReference type="InterPro" id="IPR006153">
    <property type="entry name" value="Cation/H_exchanger_TM"/>
</dbReference>
<feature type="signal peptide" evidence="10">
    <location>
        <begin position="1"/>
        <end position="26"/>
    </location>
</feature>
<feature type="transmembrane region" description="Helical" evidence="9">
    <location>
        <begin position="491"/>
        <end position="511"/>
    </location>
</feature>
<evidence type="ECO:0000256" key="5">
    <source>
        <dbReference type="ARBA" id="ARBA00022729"/>
    </source>
</evidence>
<dbReference type="Gene3D" id="1.20.1530.20">
    <property type="match status" value="1"/>
</dbReference>
<evidence type="ECO:0000313" key="12">
    <source>
        <dbReference type="EMBL" id="OQR82536.1"/>
    </source>
</evidence>
<evidence type="ECO:0000256" key="4">
    <source>
        <dbReference type="ARBA" id="ARBA00022692"/>
    </source>
</evidence>
<evidence type="ECO:0000256" key="1">
    <source>
        <dbReference type="ARBA" id="ARBA00004141"/>
    </source>
</evidence>
<feature type="domain" description="Cation/H+ exchanger transmembrane" evidence="11">
    <location>
        <begin position="231"/>
        <end position="594"/>
    </location>
</feature>
<evidence type="ECO:0000256" key="2">
    <source>
        <dbReference type="ARBA" id="ARBA00022448"/>
    </source>
</evidence>
<keyword evidence="13" id="KW-1185">Reference proteome</keyword>
<sequence>MAMGAWRSACRVALCMMLLAMEKTTAISPEVSVVPQLPATMAGSSQVLVEATPTSEAAPPVQPPAKEPESAIDHLERQLRLIERLEASLVHGLNSIDEQLASGQNKRQRGISQARIKGDLNELRTNLHLLAQNLNMTFSELDTVEKDTEEKAKQLSEVLRQQHADEQAHQLEAQGAEAIDYESGRLKNISRSALSAKELEHLEKVKQDADPAVLHYDFSLLGQIALLFGVSALGGIFTSWINLPPTIGYLVGGAVVGPSGFGLVHHFKEVETISLFGTIFLLFAHGAEYSLHRSDDVLKRYLLAGIIYVASSIICVSLVGASMGWAPSLAEGVIIGAGICFTSTAPLSEYVRTQNLRHTVFGRLVTAIIAIQDGLMSFALATPEWFTHHGSAGLMSIAVLKTLFAYGIVVGLTVFLHMRVVPPLLEFLVSMEHVHHSPLVLLGIVSVCLFMALFTETLGLSLESGAFFAGLAFMGQTNLKVTLSAIRVLDNLFGSMFFACIGMIINPSFLARNCVPVLAMMLCVCAIKITLVATIMMFFQIPIRRALKAALSLCQVGEVALIFMIKAQATRLISRPAYLQFLAATSLFLGLSPLLHKGLEGQSTFHFASVVSRKPGMRVEFCTQGAHRCFLATDEDVLPSTHANKLT</sequence>
<keyword evidence="7" id="KW-0406">Ion transport</keyword>
<dbReference type="PANTHER" id="PTHR16254">
    <property type="entry name" value="POTASSIUM/PROTON ANTIPORTER-RELATED"/>
    <property type="match status" value="1"/>
</dbReference>
<evidence type="ECO:0000259" key="11">
    <source>
        <dbReference type="Pfam" id="PF00999"/>
    </source>
</evidence>
<dbReference type="Proteomes" id="UP000243579">
    <property type="component" value="Unassembled WGS sequence"/>
</dbReference>
<dbReference type="PANTHER" id="PTHR16254:SF14">
    <property type="entry name" value="TRANSMEMBRANE AND COILED-COIL DOMAIN-CONTAINING PROTEIN 3"/>
    <property type="match status" value="1"/>
</dbReference>
<keyword evidence="5 10" id="KW-0732">Signal</keyword>
<evidence type="ECO:0000256" key="8">
    <source>
        <dbReference type="ARBA" id="ARBA00023136"/>
    </source>
</evidence>
<evidence type="ECO:0000256" key="6">
    <source>
        <dbReference type="ARBA" id="ARBA00022989"/>
    </source>
</evidence>
<evidence type="ECO:0000313" key="13">
    <source>
        <dbReference type="Proteomes" id="UP000243579"/>
    </source>
</evidence>
<protein>
    <submittedName>
        <fullName evidence="12">Monovalent Cation:Proton Antiporter-2 (CPA2) family</fullName>
    </submittedName>
</protein>
<dbReference type="STRING" id="1202772.A0A1V9YA00"/>
<reference evidence="12 13" key="1">
    <citation type="journal article" date="2014" name="Genome Biol. Evol.">
        <title>The secreted proteins of Achlya hypogyna and Thraustotheca clavata identify the ancestral oomycete secretome and reveal gene acquisitions by horizontal gene transfer.</title>
        <authorList>
            <person name="Misner I."/>
            <person name="Blouin N."/>
            <person name="Leonard G."/>
            <person name="Richards T.A."/>
            <person name="Lane C.E."/>
        </authorList>
    </citation>
    <scope>NUCLEOTIDE SEQUENCE [LARGE SCALE GENOMIC DNA]</scope>
    <source>
        <strain evidence="12 13">ATCC 48635</strain>
    </source>
</reference>
<dbReference type="InterPro" id="IPR045158">
    <property type="entry name" value="KEA4/5/6-like"/>
</dbReference>
<dbReference type="GO" id="GO:0016020">
    <property type="term" value="C:membrane"/>
    <property type="evidence" value="ECO:0007669"/>
    <property type="project" value="UniProtKB-SubCell"/>
</dbReference>
<accession>A0A1V9YA00</accession>
<comment type="caution">
    <text evidence="12">The sequence shown here is derived from an EMBL/GenBank/DDBJ whole genome shotgun (WGS) entry which is preliminary data.</text>
</comment>